<dbReference type="InterPro" id="IPR000073">
    <property type="entry name" value="AB_hydrolase_1"/>
</dbReference>
<dbReference type="AlphaFoldDB" id="A0A1V8TEG2"/>
<dbReference type="Proteomes" id="UP000192596">
    <property type="component" value="Unassembled WGS sequence"/>
</dbReference>
<dbReference type="PANTHER" id="PTHR43798:SF33">
    <property type="entry name" value="HYDROLASE, PUTATIVE (AFU_ORTHOLOGUE AFUA_2G14860)-RELATED"/>
    <property type="match status" value="1"/>
</dbReference>
<proteinExistence type="predicted"/>
<dbReference type="InterPro" id="IPR050266">
    <property type="entry name" value="AB_hydrolase_sf"/>
</dbReference>
<feature type="domain" description="AB hydrolase-1" evidence="1">
    <location>
        <begin position="37"/>
        <end position="140"/>
    </location>
</feature>
<dbReference type="OrthoDB" id="294702at2759"/>
<dbReference type="EMBL" id="NAJO01000010">
    <property type="protein sequence ID" value="OQO09763.1"/>
    <property type="molecule type" value="Genomic_DNA"/>
</dbReference>
<dbReference type="InParanoid" id="A0A1V8TEG2"/>
<dbReference type="Gene3D" id="3.40.50.1820">
    <property type="entry name" value="alpha/beta hydrolase"/>
    <property type="match status" value="1"/>
</dbReference>
<dbReference type="Pfam" id="PF00561">
    <property type="entry name" value="Abhydrolase_1"/>
    <property type="match status" value="1"/>
</dbReference>
<dbReference type="SUPFAM" id="SSF53474">
    <property type="entry name" value="alpha/beta-Hydrolases"/>
    <property type="match status" value="1"/>
</dbReference>
<evidence type="ECO:0000259" key="1">
    <source>
        <dbReference type="Pfam" id="PF00561"/>
    </source>
</evidence>
<gene>
    <name evidence="2" type="ORF">B0A48_05167</name>
</gene>
<dbReference type="InterPro" id="IPR029058">
    <property type="entry name" value="AB_hydrolase_fold"/>
</dbReference>
<sequence>MMEDWVSKAQTGQVYLPEGYSLFLKACGPARTKSDAPVVVLVHGLGGSASEWLDVQRVVSDFARVYLYERSGYQGSDPSPNDPTPQSIAAELRALLQAAAIAPPYLLVGHSYGGVIVRQFLADYASTVSGMVLVDSVPVVNKFPTVWTKLLGNASYAEVVGLRANLSVNEKDYDSIEHESELNEQPGGIAERELGFIVPGNQRLYQYLQERQALGSGRLCVIWCDEARDFRRVYEHGVRHGYGTSDEQEIVRAHLETMSMDEEVAQRTQLALSSTARFVRAEGVRATHNVHMVDPSWVAQQIRWVFDGVERNLSAAT</sequence>
<dbReference type="GO" id="GO:0016020">
    <property type="term" value="C:membrane"/>
    <property type="evidence" value="ECO:0007669"/>
    <property type="project" value="TreeGrafter"/>
</dbReference>
<evidence type="ECO:0000313" key="2">
    <source>
        <dbReference type="EMBL" id="OQO09763.1"/>
    </source>
</evidence>
<name>A0A1V8TEG2_9PEZI</name>
<reference evidence="3" key="1">
    <citation type="submission" date="2017-03" db="EMBL/GenBank/DDBJ databases">
        <title>Genomes of endolithic fungi from Antarctica.</title>
        <authorList>
            <person name="Coleine C."/>
            <person name="Masonjones S."/>
            <person name="Stajich J.E."/>
        </authorList>
    </citation>
    <scope>NUCLEOTIDE SEQUENCE [LARGE SCALE GENOMIC DNA]</scope>
    <source>
        <strain evidence="3">CCFEE 5527</strain>
    </source>
</reference>
<protein>
    <recommendedName>
        <fullName evidence="1">AB hydrolase-1 domain-containing protein</fullName>
    </recommendedName>
</protein>
<evidence type="ECO:0000313" key="3">
    <source>
        <dbReference type="Proteomes" id="UP000192596"/>
    </source>
</evidence>
<keyword evidence="3" id="KW-1185">Reference proteome</keyword>
<accession>A0A1V8TEG2</accession>
<organism evidence="2 3">
    <name type="scientific">Cryoendolithus antarcticus</name>
    <dbReference type="NCBI Taxonomy" id="1507870"/>
    <lineage>
        <taxon>Eukaryota</taxon>
        <taxon>Fungi</taxon>
        <taxon>Dikarya</taxon>
        <taxon>Ascomycota</taxon>
        <taxon>Pezizomycotina</taxon>
        <taxon>Dothideomycetes</taxon>
        <taxon>Dothideomycetidae</taxon>
        <taxon>Cladosporiales</taxon>
        <taxon>Cladosporiaceae</taxon>
        <taxon>Cryoendolithus</taxon>
    </lineage>
</organism>
<dbReference type="STRING" id="1507870.A0A1V8TEG2"/>
<dbReference type="PANTHER" id="PTHR43798">
    <property type="entry name" value="MONOACYLGLYCEROL LIPASE"/>
    <property type="match status" value="1"/>
</dbReference>
<comment type="caution">
    <text evidence="2">The sequence shown here is derived from an EMBL/GenBank/DDBJ whole genome shotgun (WGS) entry which is preliminary data.</text>
</comment>